<gene>
    <name evidence="2" type="ORF">HRG_08179</name>
</gene>
<evidence type="ECO:0000313" key="3">
    <source>
        <dbReference type="Proteomes" id="UP000824596"/>
    </source>
</evidence>
<evidence type="ECO:0000256" key="1">
    <source>
        <dbReference type="SAM" id="SignalP"/>
    </source>
</evidence>
<keyword evidence="3" id="KW-1185">Reference proteome</keyword>
<dbReference type="EMBL" id="JAIZPD010000009">
    <property type="protein sequence ID" value="KAH0961026.1"/>
    <property type="molecule type" value="Genomic_DNA"/>
</dbReference>
<accession>A0A9P8SHH3</accession>
<feature type="chain" id="PRO_5040355921" evidence="1">
    <location>
        <begin position="18"/>
        <end position="190"/>
    </location>
</feature>
<name>A0A9P8SHH3_9HYPO</name>
<sequence length="190" mass="21368">MKYAIVALAALTGLASAQPPQQRDSISRRADFDIEKWCKPKGLNGDDCYAESLCLAMAAGDGRYEDCYKWVPENYRRRDSPSTSEILPQCTRLKIAEEDCYAEAVCRESLSLTKCLDWLPQKYRRPARLTPAPASRNDTETAPVGKCMLPEATLEICGGDKERYCEAITAHTYPTEEDRQAAKDKCIEWS</sequence>
<feature type="signal peptide" evidence="1">
    <location>
        <begin position="1"/>
        <end position="17"/>
    </location>
</feature>
<protein>
    <submittedName>
        <fullName evidence="2">Uncharacterized protein</fullName>
    </submittedName>
</protein>
<dbReference type="Proteomes" id="UP000824596">
    <property type="component" value="Unassembled WGS sequence"/>
</dbReference>
<dbReference type="GeneID" id="68357308"/>
<dbReference type="AlphaFoldDB" id="A0A9P8SHH3"/>
<comment type="caution">
    <text evidence="2">The sequence shown here is derived from an EMBL/GenBank/DDBJ whole genome shotgun (WGS) entry which is preliminary data.</text>
</comment>
<evidence type="ECO:0000313" key="2">
    <source>
        <dbReference type="EMBL" id="KAH0961026.1"/>
    </source>
</evidence>
<dbReference type="RefSeq" id="XP_044718539.1">
    <property type="nucleotide sequence ID" value="XM_044866650.1"/>
</dbReference>
<organism evidence="2 3">
    <name type="scientific">Hirsutella rhossiliensis</name>
    <dbReference type="NCBI Taxonomy" id="111463"/>
    <lineage>
        <taxon>Eukaryota</taxon>
        <taxon>Fungi</taxon>
        <taxon>Dikarya</taxon>
        <taxon>Ascomycota</taxon>
        <taxon>Pezizomycotina</taxon>
        <taxon>Sordariomycetes</taxon>
        <taxon>Hypocreomycetidae</taxon>
        <taxon>Hypocreales</taxon>
        <taxon>Ophiocordycipitaceae</taxon>
        <taxon>Hirsutella</taxon>
    </lineage>
</organism>
<proteinExistence type="predicted"/>
<keyword evidence="1" id="KW-0732">Signal</keyword>
<reference evidence="2" key="1">
    <citation type="submission" date="2021-09" db="EMBL/GenBank/DDBJ databases">
        <title>A high-quality genome of the endoparasitic fungus Hirsutella rhossiliensis with a comparison of Hirsutella genomes reveals transposable elements contributing to genome size variation.</title>
        <authorList>
            <person name="Lin R."/>
            <person name="Jiao Y."/>
            <person name="Sun X."/>
            <person name="Ling J."/>
            <person name="Xie B."/>
            <person name="Cheng X."/>
        </authorList>
    </citation>
    <scope>NUCLEOTIDE SEQUENCE</scope>
    <source>
        <strain evidence="2">HR02</strain>
    </source>
</reference>